<evidence type="ECO:0000256" key="4">
    <source>
        <dbReference type="ARBA" id="ARBA00022438"/>
    </source>
</evidence>
<dbReference type="AlphaFoldDB" id="A0A7D9CZS8"/>
<dbReference type="GO" id="GO:0008235">
    <property type="term" value="F:metalloexopeptidase activity"/>
    <property type="evidence" value="ECO:0007669"/>
    <property type="project" value="InterPro"/>
</dbReference>
<dbReference type="Pfam" id="PF03571">
    <property type="entry name" value="Peptidase_M49"/>
    <property type="match status" value="1"/>
</dbReference>
<feature type="active site" evidence="12">
    <location>
        <position position="476"/>
    </location>
</feature>
<evidence type="ECO:0000256" key="7">
    <source>
        <dbReference type="ARBA" id="ARBA00022723"/>
    </source>
</evidence>
<proteinExistence type="inferred from homology"/>
<dbReference type="PANTHER" id="PTHR23422:SF11">
    <property type="entry name" value="DIPEPTIDYL PEPTIDASE 3"/>
    <property type="match status" value="1"/>
</dbReference>
<comment type="subcellular location">
    <subcellularLocation>
        <location evidence="2">Cytoplasm</location>
    </subcellularLocation>
</comment>
<accession>A0A7D9CZS8</accession>
<dbReference type="InterPro" id="IPR005317">
    <property type="entry name" value="Dipeptidyl-peptase3"/>
</dbReference>
<dbReference type="PIRSF" id="PIRSF007828">
    <property type="entry name" value="Dipeptidyl-peptidase_III"/>
    <property type="match status" value="1"/>
</dbReference>
<evidence type="ECO:0000256" key="6">
    <source>
        <dbReference type="ARBA" id="ARBA00022670"/>
    </source>
</evidence>
<comment type="catalytic activity">
    <reaction evidence="1 11">
        <text>Release of an N-terminal dipeptide from a peptide comprising four or more residues, with broad specificity. Also acts on dipeptidyl 2-naphthylamides.</text>
        <dbReference type="EC" id="3.4.14.4"/>
    </reaction>
</comment>
<evidence type="ECO:0000256" key="13">
    <source>
        <dbReference type="PIRSR" id="PIRSR007828-2"/>
    </source>
</evidence>
<keyword evidence="6 11" id="KW-0645">Protease</keyword>
<evidence type="ECO:0000256" key="1">
    <source>
        <dbReference type="ARBA" id="ARBA00001336"/>
    </source>
</evidence>
<dbReference type="GO" id="GO:0004177">
    <property type="term" value="F:aminopeptidase activity"/>
    <property type="evidence" value="ECO:0007669"/>
    <property type="project" value="UniProtKB-KW"/>
</dbReference>
<evidence type="ECO:0000256" key="9">
    <source>
        <dbReference type="ARBA" id="ARBA00022833"/>
    </source>
</evidence>
<protein>
    <recommendedName>
        <fullName evidence="11">Dipeptidyl peptidase 3</fullName>
        <ecNumber evidence="11">3.4.14.4</ecNumber>
    </recommendedName>
    <alternativeName>
        <fullName evidence="11">Dipeptidyl aminopeptidase III</fullName>
    </alternativeName>
    <alternativeName>
        <fullName evidence="11">Dipeptidyl peptidase III</fullName>
    </alternativeName>
</protein>
<dbReference type="InterPro" id="IPR039461">
    <property type="entry name" value="Peptidase_M49"/>
</dbReference>
<dbReference type="GO" id="GO:0005737">
    <property type="term" value="C:cytoplasm"/>
    <property type="evidence" value="ECO:0007669"/>
    <property type="project" value="UniProtKB-SubCell"/>
</dbReference>
<evidence type="ECO:0000256" key="3">
    <source>
        <dbReference type="ARBA" id="ARBA00010200"/>
    </source>
</evidence>
<feature type="binding site" evidence="13">
    <location>
        <position position="480"/>
    </location>
    <ligand>
        <name>Zn(2+)</name>
        <dbReference type="ChEBI" id="CHEBI:29105"/>
        <note>catalytic</note>
    </ligand>
</feature>
<dbReference type="EMBL" id="CABFWN010000005">
    <property type="protein sequence ID" value="VUG19758.1"/>
    <property type="molecule type" value="Genomic_DNA"/>
</dbReference>
<comment type="cofactor">
    <cofactor evidence="11 13">
        <name>Zn(2+)</name>
        <dbReference type="ChEBI" id="CHEBI:29105"/>
    </cofactor>
    <text evidence="11 13">Binds 1 zinc ion per subunit.</text>
</comment>
<name>A0A7D9CZS8_DEKBR</name>
<keyword evidence="7 11" id="KW-0479">Metal-binding</keyword>
<sequence length="726" mass="81651">MNIIRSLSRSRIFPAIARYQKVSKGSVRLFSCFRPSMSINKEDYYADTDAPIARIEASKYFGDLTPKEQRYAHYFSKAGHWGTRVVMRSVSPESEDIYDLILTIHKAVNGDYSELKKNLGERPVQQWLEYASEFLANLGNYKSFGDVKFIPRIPLTDLKTLVQSTNSEAALQLFESARIAIYSLDGNTALMGSPEKGQVSGYYLNLVTKAEGEAVDAALASKGIMPENIRVEKATSGNKFIVHVASAFTSNATGYYPEKIEFSIEGKPASLTFQFGDHSKEFSHIAESLQKAKKNAANETEVKMLENYIAAFATGSMNCHYNSQVYWVKDIGPSVETNIGFIETYRDYLGTKGEWECLVAMVNKDRTKKFGSLVKNATEFITELPWDKSFEKDRFTPPDFTSLEVLTYAGSGCPIGINIPNYDKIRINVGFKNVSLGNILNAKSRKHHISFIEEDLQKVYDDYCTKAFEVQVGIHELLGHGTGKLLMENGDGTFNFDRNSPPIGLDGKPVSTYYKPGETWGSVFGSVAGPYEECRAESVAMYLITNRKLLEIFGYKTTEEQDIVTYVSYLSMCRAGLLALEFYDPENKKWGQAHCQARYAIMKTFLDAGEGLVKLEYTKPDYSDLVVKVDKSKIATVGQKAISDFLKKLHVYKCSADVKHGSEFFETLTTIPDDLLKFRKSVLAQKLPRKQLVQANTYIDKDGKVQLKEYEESEIGMINSFAERET</sequence>
<dbReference type="Gene3D" id="3.30.70.2600">
    <property type="match status" value="1"/>
</dbReference>
<evidence type="ECO:0000313" key="14">
    <source>
        <dbReference type="EMBL" id="VUG19758.1"/>
    </source>
</evidence>
<evidence type="ECO:0000256" key="10">
    <source>
        <dbReference type="ARBA" id="ARBA00023049"/>
    </source>
</evidence>
<keyword evidence="15" id="KW-1185">Reference proteome</keyword>
<evidence type="ECO:0000256" key="2">
    <source>
        <dbReference type="ARBA" id="ARBA00004496"/>
    </source>
</evidence>
<dbReference type="FunFam" id="3.30.540.30:FF:000001">
    <property type="entry name" value="Dipeptidyl peptidase 3"/>
    <property type="match status" value="1"/>
</dbReference>
<evidence type="ECO:0000313" key="15">
    <source>
        <dbReference type="Proteomes" id="UP000478008"/>
    </source>
</evidence>
<evidence type="ECO:0000256" key="11">
    <source>
        <dbReference type="PIRNR" id="PIRNR007828"/>
    </source>
</evidence>
<dbReference type="GO" id="GO:0008239">
    <property type="term" value="F:dipeptidyl-peptidase activity"/>
    <property type="evidence" value="ECO:0007669"/>
    <property type="project" value="UniProtKB-UniRule"/>
</dbReference>
<evidence type="ECO:0000256" key="12">
    <source>
        <dbReference type="PIRSR" id="PIRSR007828-1"/>
    </source>
</evidence>
<keyword evidence="9 11" id="KW-0862">Zinc</keyword>
<organism evidence="14 15">
    <name type="scientific">Dekkera bruxellensis</name>
    <name type="common">Brettanomyces custersii</name>
    <dbReference type="NCBI Taxonomy" id="5007"/>
    <lineage>
        <taxon>Eukaryota</taxon>
        <taxon>Fungi</taxon>
        <taxon>Dikarya</taxon>
        <taxon>Ascomycota</taxon>
        <taxon>Saccharomycotina</taxon>
        <taxon>Pichiomycetes</taxon>
        <taxon>Pichiales</taxon>
        <taxon>Pichiaceae</taxon>
        <taxon>Brettanomyces</taxon>
    </lineage>
</organism>
<comment type="similarity">
    <text evidence="3 11">Belongs to the peptidase M49 family.</text>
</comment>
<dbReference type="PANTHER" id="PTHR23422">
    <property type="entry name" value="DIPEPTIDYL PEPTIDASE III-RELATED"/>
    <property type="match status" value="1"/>
</dbReference>
<keyword evidence="4 11" id="KW-0031">Aminopeptidase</keyword>
<dbReference type="GO" id="GO:0006508">
    <property type="term" value="P:proteolysis"/>
    <property type="evidence" value="ECO:0007669"/>
    <property type="project" value="UniProtKB-KW"/>
</dbReference>
<evidence type="ECO:0000256" key="5">
    <source>
        <dbReference type="ARBA" id="ARBA00022490"/>
    </source>
</evidence>
<keyword evidence="8 11" id="KW-0378">Hydrolase</keyword>
<evidence type="ECO:0000256" key="8">
    <source>
        <dbReference type="ARBA" id="ARBA00022801"/>
    </source>
</evidence>
<dbReference type="Gene3D" id="3.30.540.30">
    <property type="match status" value="2"/>
</dbReference>
<dbReference type="EC" id="3.4.14.4" evidence="11"/>
<gene>
    <name evidence="14" type="ORF">DEBR0S5_11276G</name>
</gene>
<reference evidence="14 15" key="1">
    <citation type="submission" date="2019-07" db="EMBL/GenBank/DDBJ databases">
        <authorList>
            <person name="Friedrich A."/>
            <person name="Schacherer J."/>
        </authorList>
    </citation>
    <scope>NUCLEOTIDE SEQUENCE [LARGE SCALE GENOMIC DNA]</scope>
</reference>
<keyword evidence="10 11" id="KW-0482">Metalloprotease</keyword>
<feature type="binding site" evidence="13">
    <location>
        <position position="533"/>
    </location>
    <ligand>
        <name>Zn(2+)</name>
        <dbReference type="ChEBI" id="CHEBI:29105"/>
        <note>catalytic</note>
    </ligand>
</feature>
<keyword evidence="5 11" id="KW-0963">Cytoplasm</keyword>
<feature type="binding site" evidence="13">
    <location>
        <position position="475"/>
    </location>
    <ligand>
        <name>Zn(2+)</name>
        <dbReference type="ChEBI" id="CHEBI:29105"/>
        <note>catalytic</note>
    </ligand>
</feature>
<dbReference type="GO" id="GO:0046872">
    <property type="term" value="F:metal ion binding"/>
    <property type="evidence" value="ECO:0007669"/>
    <property type="project" value="UniProtKB-KW"/>
</dbReference>
<dbReference type="Proteomes" id="UP000478008">
    <property type="component" value="Unassembled WGS sequence"/>
</dbReference>